<dbReference type="RefSeq" id="WP_149731262.1">
    <property type="nucleotide sequence ID" value="NZ_FMXB01000004.1"/>
</dbReference>
<name>A0A1G5VI05_9EURY</name>
<organism evidence="1 2">
    <name type="scientific">Methanobrevibacter millerae</name>
    <dbReference type="NCBI Taxonomy" id="230361"/>
    <lineage>
        <taxon>Archaea</taxon>
        <taxon>Methanobacteriati</taxon>
        <taxon>Methanobacteriota</taxon>
        <taxon>Methanomada group</taxon>
        <taxon>Methanobacteria</taxon>
        <taxon>Methanobacteriales</taxon>
        <taxon>Methanobacteriaceae</taxon>
        <taxon>Methanobrevibacter</taxon>
    </lineage>
</organism>
<dbReference type="Proteomes" id="UP000323439">
    <property type="component" value="Unassembled WGS sequence"/>
</dbReference>
<protein>
    <submittedName>
        <fullName evidence="1">Uncharacterized protein</fullName>
    </submittedName>
</protein>
<dbReference type="EMBL" id="FMXB01000004">
    <property type="protein sequence ID" value="SDA45503.1"/>
    <property type="molecule type" value="Genomic_DNA"/>
</dbReference>
<sequence length="374" mass="43617">MELYSYSSHKIKETLEDAGIESDFEFDIQKTIENNIERSSLEASDIEPKLDYIVDQLSTIADESESVTLTSSPDERSLKFLINQEHNLKSCPECGAMFLKSDSYCFKCGLKLGRPDYEEELNDLEKLYDKKISHCSDNNFKFAYVIYLEYLHTNGHIIPESEIRSFNVTLERLTRKASEDGYDSIERAEDFINDNRHVIFYNSHPELKRVINVDLYEDIFENKCRSSEKNIVETIAEYLKRQYMITLSNYEISRCYNILHILSKCHEYLGNIDSVLKCNFKLFILDVNNFTEDKKRPDSCKAKINEETVDKLTKLLDENSIASNKLNYLFNSAYADIKELKPCTGVEETLIYFLRIFNGEKISDVEKSIHLKYS</sequence>
<dbReference type="AlphaFoldDB" id="A0A1G5VI05"/>
<keyword evidence="2" id="KW-1185">Reference proteome</keyword>
<proteinExistence type="predicted"/>
<reference evidence="1 2" key="1">
    <citation type="submission" date="2016-10" db="EMBL/GenBank/DDBJ databases">
        <authorList>
            <person name="Varghese N."/>
            <person name="Submissions S."/>
        </authorList>
    </citation>
    <scope>NUCLEOTIDE SEQUENCE [LARGE SCALE GENOMIC DNA]</scope>
    <source>
        <strain evidence="1 2">DSM 16643</strain>
    </source>
</reference>
<evidence type="ECO:0000313" key="2">
    <source>
        <dbReference type="Proteomes" id="UP000323439"/>
    </source>
</evidence>
<dbReference type="OrthoDB" id="154591at2157"/>
<gene>
    <name evidence="1" type="ORF">SAMN02910315_00631</name>
</gene>
<evidence type="ECO:0000313" key="1">
    <source>
        <dbReference type="EMBL" id="SDA45503.1"/>
    </source>
</evidence>
<accession>A0A1G5VI05</accession>